<organism evidence="1 2">
    <name type="scientific">Deinobacterium chartae</name>
    <dbReference type="NCBI Taxonomy" id="521158"/>
    <lineage>
        <taxon>Bacteria</taxon>
        <taxon>Thermotogati</taxon>
        <taxon>Deinococcota</taxon>
        <taxon>Deinococci</taxon>
        <taxon>Deinococcales</taxon>
        <taxon>Deinococcaceae</taxon>
        <taxon>Deinobacterium</taxon>
    </lineage>
</organism>
<proteinExistence type="predicted"/>
<sequence length="208" mass="23537">MNPLQSWLNGLSRCHFVPLFATDADRTVRTHLRGARRDRRTLTRSPEFDAAMIEMVETGLSDDHWHGFLYLMGVGERQTFTPLYVGKAEKRGQTHAVSANLINIRSNHGFFGRWGYNLDYHIGDLSHALFGFQARRPPTRKYRRWADSLFETADPPRLREAVFVCLVPWFRDSRGPSGLIGSVPAAEKEVIALASVLAGARLLNTDGR</sequence>
<protein>
    <submittedName>
        <fullName evidence="1">Uncharacterized protein</fullName>
    </submittedName>
</protein>
<dbReference type="Proteomes" id="UP000569951">
    <property type="component" value="Unassembled WGS sequence"/>
</dbReference>
<evidence type="ECO:0000313" key="2">
    <source>
        <dbReference type="Proteomes" id="UP000569951"/>
    </source>
</evidence>
<accession>A0A841I3U6</accession>
<comment type="caution">
    <text evidence="1">The sequence shown here is derived from an EMBL/GenBank/DDBJ whole genome shotgun (WGS) entry which is preliminary data.</text>
</comment>
<keyword evidence="2" id="KW-1185">Reference proteome</keyword>
<gene>
    <name evidence="1" type="ORF">HNR42_003172</name>
</gene>
<dbReference type="AlphaFoldDB" id="A0A841I3U6"/>
<dbReference type="RefSeq" id="WP_183988489.1">
    <property type="nucleotide sequence ID" value="NZ_JACHHG010000014.1"/>
</dbReference>
<reference evidence="1 2" key="1">
    <citation type="submission" date="2020-08" db="EMBL/GenBank/DDBJ databases">
        <title>Genomic Encyclopedia of Type Strains, Phase IV (KMG-IV): sequencing the most valuable type-strain genomes for metagenomic binning, comparative biology and taxonomic classification.</title>
        <authorList>
            <person name="Goeker M."/>
        </authorList>
    </citation>
    <scope>NUCLEOTIDE SEQUENCE [LARGE SCALE GENOMIC DNA]</scope>
    <source>
        <strain evidence="1 2">DSM 21458</strain>
    </source>
</reference>
<dbReference type="EMBL" id="JACHHG010000014">
    <property type="protein sequence ID" value="MBB6099714.1"/>
    <property type="molecule type" value="Genomic_DNA"/>
</dbReference>
<name>A0A841I3U6_9DEIO</name>
<evidence type="ECO:0000313" key="1">
    <source>
        <dbReference type="EMBL" id="MBB6099714.1"/>
    </source>
</evidence>